<evidence type="ECO:0000256" key="1">
    <source>
        <dbReference type="PROSITE-ProRule" id="PRU01133"/>
    </source>
</evidence>
<evidence type="ECO:0000313" key="4">
    <source>
        <dbReference type="Proteomes" id="UP001652700"/>
    </source>
</evidence>
<dbReference type="InterPro" id="IPR018105">
    <property type="entry name" value="Translational_control_tumour_p"/>
</dbReference>
<reference evidence="5" key="1">
    <citation type="submission" date="2025-04" db="UniProtKB">
        <authorList>
            <consortium name="RefSeq"/>
        </authorList>
    </citation>
    <scope>IDENTIFICATION</scope>
    <source>
        <tissue evidence="5">Whole insect</tissue>
    </source>
</reference>
<protein>
    <submittedName>
        <fullName evidence="5">Translationally-controlled tumor protein homolog</fullName>
    </submittedName>
</protein>
<dbReference type="KEGG" id="dvv:114328136"/>
<dbReference type="GeneID" id="114328136"/>
<dbReference type="OrthoDB" id="10248936at2759"/>
<name>A0A6P7FHZ2_DIAVI</name>
<keyword evidence="4" id="KW-1185">Reference proteome</keyword>
<dbReference type="Proteomes" id="UP001652700">
    <property type="component" value="Unplaced"/>
</dbReference>
<feature type="domain" description="TCTP" evidence="2">
    <location>
        <begin position="1"/>
        <end position="98"/>
    </location>
</feature>
<evidence type="ECO:0000259" key="2">
    <source>
        <dbReference type="PROSITE" id="PS51797"/>
    </source>
</evidence>
<dbReference type="EnsemblMetazoa" id="XM_028276912.1">
    <property type="protein sequence ID" value="XP_028132713.1"/>
    <property type="gene ID" value="LOC114328136"/>
</dbReference>
<evidence type="ECO:0000313" key="3">
    <source>
        <dbReference type="EnsemblMetazoa" id="XP_028132713.1"/>
    </source>
</evidence>
<dbReference type="PROSITE" id="PS51797">
    <property type="entry name" value="TCTP_3"/>
    <property type="match status" value="1"/>
</dbReference>
<sequence length="98" mass="11272">MDNSRVDDMFSDTCKVKLVEVVYEVYGKLIQLKHGDVQLDVANTSAEEADEGSENIKDCMKKKLVAKLEEKALDQLHIFTSNMNKVINNYYRKNSRNI</sequence>
<dbReference type="Gene3D" id="2.170.150.10">
    <property type="entry name" value="Metal Binding Protein, Guanine Nucleotide Exchange Factor, Chain A"/>
    <property type="match status" value="1"/>
</dbReference>
<dbReference type="RefSeq" id="XP_028132713.1">
    <property type="nucleotide sequence ID" value="XM_028276912.1"/>
</dbReference>
<evidence type="ECO:0000313" key="5">
    <source>
        <dbReference type="RefSeq" id="XP_028132713.1"/>
    </source>
</evidence>
<dbReference type="InParanoid" id="A0A6P7FHZ2"/>
<dbReference type="Pfam" id="PF00838">
    <property type="entry name" value="TCTP"/>
    <property type="match status" value="1"/>
</dbReference>
<gene>
    <name evidence="5" type="primary">LOC114328136</name>
</gene>
<proteinExistence type="inferred from homology"/>
<accession>A0A6P7FHZ2</accession>
<reference evidence="3" key="2">
    <citation type="submission" date="2025-05" db="UniProtKB">
        <authorList>
            <consortium name="EnsemblMetazoa"/>
        </authorList>
    </citation>
    <scope>IDENTIFICATION</scope>
</reference>
<dbReference type="InterPro" id="IPR011323">
    <property type="entry name" value="Mss4/transl-control_tumour"/>
</dbReference>
<dbReference type="SUPFAM" id="SSF51316">
    <property type="entry name" value="Mss4-like"/>
    <property type="match status" value="1"/>
</dbReference>
<organism evidence="5">
    <name type="scientific">Diabrotica virgifera virgifera</name>
    <name type="common">western corn rootworm</name>
    <dbReference type="NCBI Taxonomy" id="50390"/>
    <lineage>
        <taxon>Eukaryota</taxon>
        <taxon>Metazoa</taxon>
        <taxon>Ecdysozoa</taxon>
        <taxon>Arthropoda</taxon>
        <taxon>Hexapoda</taxon>
        <taxon>Insecta</taxon>
        <taxon>Pterygota</taxon>
        <taxon>Neoptera</taxon>
        <taxon>Endopterygota</taxon>
        <taxon>Coleoptera</taxon>
        <taxon>Polyphaga</taxon>
        <taxon>Cucujiformia</taxon>
        <taxon>Chrysomeloidea</taxon>
        <taxon>Chrysomelidae</taxon>
        <taxon>Galerucinae</taxon>
        <taxon>Diabroticina</taxon>
        <taxon>Diabroticites</taxon>
        <taxon>Diabrotica</taxon>
    </lineage>
</organism>
<dbReference type="InterPro" id="IPR034737">
    <property type="entry name" value="TCTP"/>
</dbReference>
<dbReference type="InterPro" id="IPR011057">
    <property type="entry name" value="Mss4-like_sf"/>
</dbReference>
<comment type="similarity">
    <text evidence="1">Belongs to the TCTP family.</text>
</comment>
<dbReference type="AlphaFoldDB" id="A0A6P7FHZ2"/>